<keyword evidence="3" id="KW-1185">Reference proteome</keyword>
<feature type="compositionally biased region" description="Low complexity" evidence="1">
    <location>
        <begin position="68"/>
        <end position="80"/>
    </location>
</feature>
<name>A0AAQ3Q998_9LILI</name>
<dbReference type="EMBL" id="CP136892">
    <property type="protein sequence ID" value="WOL02459.1"/>
    <property type="molecule type" value="Genomic_DNA"/>
</dbReference>
<protein>
    <submittedName>
        <fullName evidence="2">Uncharacterized protein</fullName>
    </submittedName>
</protein>
<proteinExistence type="predicted"/>
<sequence length="137" mass="15274">MPQCRSCWLGLQVVKGTNIGKEGHRPAIMALSRETGYICWIDDYIKVYIGFTKSNHIFPGNEGHHHPSQSLSSSSTQEELVPPDHAPSSQLSSTARENGDEGASHVNENDFGREGRERMAWCRGIGWDKMNSAMKLM</sequence>
<gene>
    <name evidence="2" type="ORF">Cni_G11178</name>
</gene>
<evidence type="ECO:0000313" key="3">
    <source>
        <dbReference type="Proteomes" id="UP001327560"/>
    </source>
</evidence>
<feature type="compositionally biased region" description="Polar residues" evidence="1">
    <location>
        <begin position="87"/>
        <end position="96"/>
    </location>
</feature>
<evidence type="ECO:0000313" key="2">
    <source>
        <dbReference type="EMBL" id="WOL02459.1"/>
    </source>
</evidence>
<dbReference type="Proteomes" id="UP001327560">
    <property type="component" value="Chromosome 3"/>
</dbReference>
<feature type="region of interest" description="Disordered" evidence="1">
    <location>
        <begin position="58"/>
        <end position="112"/>
    </location>
</feature>
<reference evidence="2 3" key="1">
    <citation type="submission" date="2023-10" db="EMBL/GenBank/DDBJ databases">
        <title>Chromosome-scale genome assembly provides insights into flower coloration mechanisms of Canna indica.</title>
        <authorList>
            <person name="Li C."/>
        </authorList>
    </citation>
    <scope>NUCLEOTIDE SEQUENCE [LARGE SCALE GENOMIC DNA]</scope>
    <source>
        <tissue evidence="2">Flower</tissue>
    </source>
</reference>
<organism evidence="2 3">
    <name type="scientific">Canna indica</name>
    <name type="common">Indian-shot</name>
    <dbReference type="NCBI Taxonomy" id="4628"/>
    <lineage>
        <taxon>Eukaryota</taxon>
        <taxon>Viridiplantae</taxon>
        <taxon>Streptophyta</taxon>
        <taxon>Embryophyta</taxon>
        <taxon>Tracheophyta</taxon>
        <taxon>Spermatophyta</taxon>
        <taxon>Magnoliopsida</taxon>
        <taxon>Liliopsida</taxon>
        <taxon>Zingiberales</taxon>
        <taxon>Cannaceae</taxon>
        <taxon>Canna</taxon>
    </lineage>
</organism>
<evidence type="ECO:0000256" key="1">
    <source>
        <dbReference type="SAM" id="MobiDB-lite"/>
    </source>
</evidence>
<dbReference type="AlphaFoldDB" id="A0AAQ3Q998"/>
<accession>A0AAQ3Q998</accession>
<feature type="compositionally biased region" description="Basic and acidic residues" evidence="1">
    <location>
        <begin position="97"/>
        <end position="112"/>
    </location>
</feature>